<dbReference type="STRING" id="1036181.SAMN05421756_102273"/>
<dbReference type="AlphaFoldDB" id="A0A1H9CNY9"/>
<protein>
    <submittedName>
        <fullName evidence="2">TIGR03086 family protein</fullName>
    </submittedName>
</protein>
<dbReference type="RefSeq" id="WP_091178174.1">
    <property type="nucleotide sequence ID" value="NZ_FOFA01000002.1"/>
</dbReference>
<feature type="domain" description="Mycothiol-dependent maleylpyruvate isomerase metal-binding" evidence="1">
    <location>
        <begin position="5"/>
        <end position="127"/>
    </location>
</feature>
<organism evidence="2 3">
    <name type="scientific">Microlunatus flavus</name>
    <dbReference type="NCBI Taxonomy" id="1036181"/>
    <lineage>
        <taxon>Bacteria</taxon>
        <taxon>Bacillati</taxon>
        <taxon>Actinomycetota</taxon>
        <taxon>Actinomycetes</taxon>
        <taxon>Propionibacteriales</taxon>
        <taxon>Propionibacteriaceae</taxon>
        <taxon>Microlunatus</taxon>
    </lineage>
</organism>
<evidence type="ECO:0000259" key="1">
    <source>
        <dbReference type="Pfam" id="PF11716"/>
    </source>
</evidence>
<dbReference type="OrthoDB" id="5185819at2"/>
<sequence length="192" mass="20017">MLDLEPATRILQRTADGIADERLGATTPCDVSVEKLLAHVLGLSVAFREAARKVSGPSTDAAPSLADGVLPPDWRAQLPVVLDELARAWREPGAWEGMTRAGGLDLPAQVAGVVATNELVLHGWDLAAATGQRYEPDPASLGASWQMVSGTPDDPAARQGLFGPVVPVPADAPLLDRVLGGAGRDPLWSPPA</sequence>
<name>A0A1H9CNY9_9ACTN</name>
<dbReference type="Pfam" id="PF11716">
    <property type="entry name" value="MDMPI_N"/>
    <property type="match status" value="1"/>
</dbReference>
<dbReference type="Gene3D" id="1.20.120.450">
    <property type="entry name" value="dinb family like domain"/>
    <property type="match status" value="1"/>
</dbReference>
<keyword evidence="3" id="KW-1185">Reference proteome</keyword>
<dbReference type="InterPro" id="IPR024344">
    <property type="entry name" value="MDMPI_metal-binding"/>
</dbReference>
<dbReference type="InterPro" id="IPR017517">
    <property type="entry name" value="Maleyloyr_isom"/>
</dbReference>
<evidence type="ECO:0000313" key="2">
    <source>
        <dbReference type="EMBL" id="SEQ02757.1"/>
    </source>
</evidence>
<dbReference type="SUPFAM" id="SSF109854">
    <property type="entry name" value="DinB/YfiT-like putative metalloenzymes"/>
    <property type="match status" value="1"/>
</dbReference>
<reference evidence="3" key="1">
    <citation type="submission" date="2016-10" db="EMBL/GenBank/DDBJ databases">
        <authorList>
            <person name="Varghese N."/>
            <person name="Submissions S."/>
        </authorList>
    </citation>
    <scope>NUCLEOTIDE SEQUENCE [LARGE SCALE GENOMIC DNA]</scope>
    <source>
        <strain evidence="3">CGMCC 4.6856</strain>
    </source>
</reference>
<accession>A0A1H9CNY9</accession>
<proteinExistence type="predicted"/>
<gene>
    <name evidence="2" type="ORF">SAMN05421756_102273</name>
</gene>
<dbReference type="EMBL" id="FOFA01000002">
    <property type="protein sequence ID" value="SEQ02757.1"/>
    <property type="molecule type" value="Genomic_DNA"/>
</dbReference>
<dbReference type="Proteomes" id="UP000198504">
    <property type="component" value="Unassembled WGS sequence"/>
</dbReference>
<dbReference type="NCBIfam" id="TIGR03083">
    <property type="entry name" value="maleylpyruvate isomerase family mycothiol-dependent enzyme"/>
    <property type="match status" value="1"/>
</dbReference>
<dbReference type="InterPro" id="IPR034660">
    <property type="entry name" value="DinB/YfiT-like"/>
</dbReference>
<dbReference type="GO" id="GO:0046872">
    <property type="term" value="F:metal ion binding"/>
    <property type="evidence" value="ECO:0007669"/>
    <property type="project" value="InterPro"/>
</dbReference>
<evidence type="ECO:0000313" key="3">
    <source>
        <dbReference type="Proteomes" id="UP000198504"/>
    </source>
</evidence>
<dbReference type="NCBIfam" id="TIGR03086">
    <property type="entry name" value="TIGR03086 family metal-binding protein"/>
    <property type="match status" value="1"/>
</dbReference>
<dbReference type="InterPro" id="IPR017520">
    <property type="entry name" value="CHP03086"/>
</dbReference>